<feature type="chain" id="PRO_5013456403" evidence="1">
    <location>
        <begin position="19"/>
        <end position="142"/>
    </location>
</feature>
<evidence type="ECO:0000256" key="1">
    <source>
        <dbReference type="SAM" id="SignalP"/>
    </source>
</evidence>
<keyword evidence="1" id="KW-0732">Signal</keyword>
<feature type="signal peptide" evidence="1">
    <location>
        <begin position="1"/>
        <end position="18"/>
    </location>
</feature>
<dbReference type="EMBL" id="HACA01029052">
    <property type="protein sequence ID" value="CDW46413.1"/>
    <property type="molecule type" value="Transcribed_RNA"/>
</dbReference>
<evidence type="ECO:0000313" key="2">
    <source>
        <dbReference type="EMBL" id="CDW46412.1"/>
    </source>
</evidence>
<sequence>MIDKLLLLGLCLAGTLDAAPKEPVRCQEMCESKFAGNEVKGCETGCRMMDIEESLTMGFDNIPAIQSRCQRSCGSSFGPTKETIEACSHGCEFMVPNIKKRHQSQRNPFENFFGNGNLLNRVHLPQIFPISNLSPNSEKNRM</sequence>
<protein>
    <submittedName>
        <fullName evidence="2">Uncharacterized protein</fullName>
    </submittedName>
</protein>
<name>A0A0K2V8E0_LEPSM</name>
<accession>A0A0K2V8E0</accession>
<proteinExistence type="predicted"/>
<dbReference type="EMBL" id="HACA01029051">
    <property type="protein sequence ID" value="CDW46412.1"/>
    <property type="molecule type" value="Transcribed_RNA"/>
</dbReference>
<dbReference type="AlphaFoldDB" id="A0A0K2V8E0"/>
<organism evidence="2">
    <name type="scientific">Lepeophtheirus salmonis</name>
    <name type="common">Salmon louse</name>
    <name type="synonym">Caligus salmonis</name>
    <dbReference type="NCBI Taxonomy" id="72036"/>
    <lineage>
        <taxon>Eukaryota</taxon>
        <taxon>Metazoa</taxon>
        <taxon>Ecdysozoa</taxon>
        <taxon>Arthropoda</taxon>
        <taxon>Crustacea</taxon>
        <taxon>Multicrustacea</taxon>
        <taxon>Hexanauplia</taxon>
        <taxon>Copepoda</taxon>
        <taxon>Siphonostomatoida</taxon>
        <taxon>Caligidae</taxon>
        <taxon>Lepeophtheirus</taxon>
    </lineage>
</organism>
<reference evidence="2" key="1">
    <citation type="submission" date="2014-05" db="EMBL/GenBank/DDBJ databases">
        <authorList>
            <person name="Chronopoulou M."/>
        </authorList>
    </citation>
    <scope>NUCLEOTIDE SEQUENCE</scope>
    <source>
        <tissue evidence="2">Whole organism</tissue>
    </source>
</reference>
<dbReference type="OrthoDB" id="10621629at2759"/>
<feature type="non-terminal residue" evidence="2">
    <location>
        <position position="142"/>
    </location>
</feature>